<dbReference type="OrthoDB" id="405996at2759"/>
<dbReference type="PANTHER" id="PTHR45662:SF2">
    <property type="entry name" value="PHOSPHATIDYLINOSITOL-3-PHOSPHATASE SAC1"/>
    <property type="match status" value="1"/>
</dbReference>
<dbReference type="PANTHER" id="PTHR45662">
    <property type="entry name" value="PHOSPHATIDYLINOSITIDE PHOSPHATASE SAC1"/>
    <property type="match status" value="1"/>
</dbReference>
<dbReference type="EMBL" id="KI926517">
    <property type="protein sequence ID" value="ETW34558.1"/>
    <property type="molecule type" value="Genomic_DNA"/>
</dbReference>
<dbReference type="GO" id="GO:0043812">
    <property type="term" value="F:phosphatidylinositol-4-phosphate phosphatase activity"/>
    <property type="evidence" value="ECO:0007669"/>
    <property type="project" value="TreeGrafter"/>
</dbReference>
<feature type="compositionally biased region" description="Low complexity" evidence="1">
    <location>
        <begin position="271"/>
        <end position="296"/>
    </location>
</feature>
<dbReference type="PROSITE" id="PS50275">
    <property type="entry name" value="SAC"/>
    <property type="match status" value="1"/>
</dbReference>
<organism evidence="4 5">
    <name type="scientific">Plasmodium falciparum Tanzania</name>
    <name type="common">2000708</name>
    <dbReference type="NCBI Taxonomy" id="1036725"/>
    <lineage>
        <taxon>Eukaryota</taxon>
        <taxon>Sar</taxon>
        <taxon>Alveolata</taxon>
        <taxon>Apicomplexa</taxon>
        <taxon>Aconoidasida</taxon>
        <taxon>Haemosporida</taxon>
        <taxon>Plasmodiidae</taxon>
        <taxon>Plasmodium</taxon>
        <taxon>Plasmodium (Laverania)</taxon>
    </lineage>
</organism>
<feature type="domain" description="SAC" evidence="3">
    <location>
        <begin position="211"/>
        <end position="629"/>
    </location>
</feature>
<evidence type="ECO:0000256" key="2">
    <source>
        <dbReference type="SAM" id="Phobius"/>
    </source>
</evidence>
<evidence type="ECO:0000313" key="5">
    <source>
        <dbReference type="Proteomes" id="UP000030708"/>
    </source>
</evidence>
<reference evidence="4 5" key="1">
    <citation type="submission" date="2013-02" db="EMBL/GenBank/DDBJ databases">
        <title>The Genome Annotation of Plasmodium falciparum Tanzania (2000708).</title>
        <authorList>
            <consortium name="The Broad Institute Genome Sequencing Platform"/>
            <consortium name="The Broad Institute Genome Sequencing Center for Infectious Disease"/>
            <person name="Neafsey D."/>
            <person name="Hoffman S."/>
            <person name="Volkman S."/>
            <person name="Rosenthal P."/>
            <person name="Walker B."/>
            <person name="Young S.K."/>
            <person name="Zeng Q."/>
            <person name="Gargeya S."/>
            <person name="Fitzgerald M."/>
            <person name="Haas B."/>
            <person name="Abouelleil A."/>
            <person name="Allen A.W."/>
            <person name="Alvarado L."/>
            <person name="Arachchi H.M."/>
            <person name="Berlin A.M."/>
            <person name="Chapman S.B."/>
            <person name="Gainer-Dewar J."/>
            <person name="Goldberg J."/>
            <person name="Griggs A."/>
            <person name="Gujja S."/>
            <person name="Hansen M."/>
            <person name="Howarth C."/>
            <person name="Imamovic A."/>
            <person name="Ireland A."/>
            <person name="Larimer J."/>
            <person name="McCowan C."/>
            <person name="Murphy C."/>
            <person name="Pearson M."/>
            <person name="Poon T.W."/>
            <person name="Priest M."/>
            <person name="Roberts A."/>
            <person name="Saif S."/>
            <person name="Shea T."/>
            <person name="Sisk P."/>
            <person name="Sykes S."/>
            <person name="Wortman J."/>
            <person name="Nusbaum C."/>
            <person name="Birren B."/>
        </authorList>
    </citation>
    <scope>NUCLEOTIDE SEQUENCE [LARGE SCALE GENOMIC DNA]</scope>
    <source>
        <strain evidence="5">Tanzania (2000708)</strain>
    </source>
</reference>
<proteinExistence type="predicted"/>
<evidence type="ECO:0000259" key="3">
    <source>
        <dbReference type="PROSITE" id="PS50275"/>
    </source>
</evidence>
<dbReference type="eggNOG" id="KOG1889">
    <property type="taxonomic scope" value="Eukaryota"/>
</dbReference>
<dbReference type="AlphaFoldDB" id="A0A024W1V9"/>
<keyword evidence="2" id="KW-1133">Transmembrane helix</keyword>
<accession>A0A024W1V9</accession>
<evidence type="ECO:0000313" key="4">
    <source>
        <dbReference type="EMBL" id="ETW34558.1"/>
    </source>
</evidence>
<protein>
    <recommendedName>
        <fullName evidence="3">SAC domain-containing protein</fullName>
    </recommendedName>
</protein>
<evidence type="ECO:0000256" key="1">
    <source>
        <dbReference type="SAM" id="MobiDB-lite"/>
    </source>
</evidence>
<dbReference type="GO" id="GO:0005783">
    <property type="term" value="C:endoplasmic reticulum"/>
    <property type="evidence" value="ECO:0007669"/>
    <property type="project" value="TreeGrafter"/>
</dbReference>
<feature type="transmembrane region" description="Helical" evidence="2">
    <location>
        <begin position="697"/>
        <end position="717"/>
    </location>
</feature>
<dbReference type="Proteomes" id="UP000030708">
    <property type="component" value="Unassembled WGS sequence"/>
</dbReference>
<reference evidence="4 5" key="2">
    <citation type="submission" date="2013-02" db="EMBL/GenBank/DDBJ databases">
        <title>The Genome Sequence of Plasmodium falciparum Tanzania (2000708).</title>
        <authorList>
            <consortium name="The Broad Institute Genome Sequencing Platform"/>
            <consortium name="The Broad Institute Genome Sequencing Center for Infectious Disease"/>
            <person name="Neafsey D."/>
            <person name="Cheeseman I."/>
            <person name="Volkman S."/>
            <person name="Adams J."/>
            <person name="Walker B."/>
            <person name="Young S.K."/>
            <person name="Zeng Q."/>
            <person name="Gargeya S."/>
            <person name="Fitzgerald M."/>
            <person name="Haas B."/>
            <person name="Abouelleil A."/>
            <person name="Alvarado L."/>
            <person name="Arachchi H.M."/>
            <person name="Berlin A.M."/>
            <person name="Chapman S.B."/>
            <person name="Dewar J."/>
            <person name="Goldberg J."/>
            <person name="Griggs A."/>
            <person name="Gujja S."/>
            <person name="Hansen M."/>
            <person name="Howarth C."/>
            <person name="Imamovic A."/>
            <person name="Larimer J."/>
            <person name="McCowan C."/>
            <person name="Murphy C."/>
            <person name="Neiman D."/>
            <person name="Pearson M."/>
            <person name="Priest M."/>
            <person name="Roberts A."/>
            <person name="Saif S."/>
            <person name="Shea T."/>
            <person name="Sisk P."/>
            <person name="Sykes S."/>
            <person name="Wortman J."/>
            <person name="Nusbaum C."/>
            <person name="Birren B."/>
        </authorList>
    </citation>
    <scope>NUCLEOTIDE SEQUENCE [LARGE SCALE GENOMIC DNA]</scope>
    <source>
        <strain evidence="5">Tanzania (2000708)</strain>
    </source>
</reference>
<feature type="transmembrane region" description="Helical" evidence="2">
    <location>
        <begin position="767"/>
        <end position="793"/>
    </location>
</feature>
<gene>
    <name evidence="4" type="ORF">PFTANZ_04755</name>
</gene>
<sequence>MTNYSKIPLKKYYLESHGKYLCIVNVENNVKNILKINYSENINITKEQECITSKNTIIENDNKNKFWFYGCLGIIKAENINFLVIVSEAEVVCNIFNRSIYRIKRISFVQLNCEKMNKNTNELYEYEICYLGSNGNLTSLNNIKKDENKKFFCNKNKIQTKNYFDNLFQSTNFLLENCVYKYNRFYYNETYIHKFKNCTLKEDVLKIITYFLHAFNKGPFYFSYYYNLTISLQNQYMNELDKKNDMNKKKKVYLKISEHASKKLNIYSNKNNNNDNNNNDNNNNDNDNNDNDNNNNVNKIQFNEINDEYTWNWKILDTFKNVDAYGFVVFLIHGYINTNIFHVEDNKKISLYLISRKCKNRSGVRFWCRGSNENGDVANFVETEQIVVCKNKERINIFSYIIVRGSIPVLWKQQPTLSIRPAIHVCPNMSENKRILNLHMKKLQTNYGKISITNLINKKFGEKYLGECFENCLSDCNVEHNFTWFDFHSEFKKLNFENLDYMLEKVVSDLNKFSYFSFSIPIGNDKNLMNDYDVLNYNNFHFNLWQEAQIYSHQNGVFRVNCIDCLDRTNVFQSFLSKYVLYLQLKSVDIKLQQRDNFPFYFFHNKYDEISYRRIWINNANAISLIYSGAGALKNDITQNGKRTISGLFNDLYCIIVRYVNNNFLDGYNNDCINMAINEKIKFIHNFNINKGNNNPLIQVLVEFIIIFSTAICTSPVQNFIKSIYFCSHNCTISMFSRSINYIFLLLKNNFNLFLFPYNHAKYLSFISFLAKTSGVLSTSLLIFLFFCVYVFTQRRRVISSPKLDANS</sequence>
<dbReference type="InterPro" id="IPR002013">
    <property type="entry name" value="SAC_dom"/>
</dbReference>
<feature type="region of interest" description="Disordered" evidence="1">
    <location>
        <begin position="267"/>
        <end position="298"/>
    </location>
</feature>
<dbReference type="GO" id="GO:0046856">
    <property type="term" value="P:phosphatidylinositol dephosphorylation"/>
    <property type="evidence" value="ECO:0007669"/>
    <property type="project" value="TreeGrafter"/>
</dbReference>
<keyword evidence="2" id="KW-0812">Transmembrane</keyword>
<name>A0A024W1V9_PLAFA</name>
<dbReference type="Pfam" id="PF02383">
    <property type="entry name" value="Syja_N"/>
    <property type="match status" value="1"/>
</dbReference>
<keyword evidence="2" id="KW-0472">Membrane</keyword>